<keyword evidence="11 14" id="KW-0324">Glycolysis</keyword>
<dbReference type="AlphaFoldDB" id="A0A507BLC5"/>
<dbReference type="EC" id="2.7.1.40" evidence="4 14"/>
<keyword evidence="6" id="KW-0479">Metal-binding</keyword>
<dbReference type="EMBL" id="QEAO01000065">
    <property type="protein sequence ID" value="TPX30537.1"/>
    <property type="molecule type" value="Genomic_DNA"/>
</dbReference>
<dbReference type="InterPro" id="IPR011037">
    <property type="entry name" value="Pyrv_Knase-like_insert_dom_sf"/>
</dbReference>
<dbReference type="InterPro" id="IPR015806">
    <property type="entry name" value="Pyrv_Knase_insert_dom_sf"/>
</dbReference>
<evidence type="ECO:0000313" key="17">
    <source>
        <dbReference type="EMBL" id="TPX30537.1"/>
    </source>
</evidence>
<keyword evidence="10 14" id="KW-0460">Magnesium</keyword>
<evidence type="ECO:0000256" key="7">
    <source>
        <dbReference type="ARBA" id="ARBA00022741"/>
    </source>
</evidence>
<feature type="domain" description="Pyruvate kinase barrel" evidence="15">
    <location>
        <begin position="53"/>
        <end position="374"/>
    </location>
</feature>
<dbReference type="SUPFAM" id="SSF52935">
    <property type="entry name" value="PK C-terminal domain-like"/>
    <property type="match status" value="1"/>
</dbReference>
<evidence type="ECO:0000256" key="11">
    <source>
        <dbReference type="ARBA" id="ARBA00023152"/>
    </source>
</evidence>
<evidence type="ECO:0000259" key="15">
    <source>
        <dbReference type="Pfam" id="PF00224"/>
    </source>
</evidence>
<dbReference type="InterPro" id="IPR015793">
    <property type="entry name" value="Pyrv_Knase_brl"/>
</dbReference>
<dbReference type="PANTHER" id="PTHR11817">
    <property type="entry name" value="PYRUVATE KINASE"/>
    <property type="match status" value="1"/>
</dbReference>
<reference evidence="17 18" key="1">
    <citation type="journal article" date="2019" name="Sci. Rep.">
        <title>Comparative genomics of chytrid fungi reveal insights into the obligate biotrophic and pathogenic lifestyle of Synchytrium endobioticum.</title>
        <authorList>
            <person name="van de Vossenberg B.T.L.H."/>
            <person name="Warris S."/>
            <person name="Nguyen H.D.T."/>
            <person name="van Gent-Pelzer M.P.E."/>
            <person name="Joly D.L."/>
            <person name="van de Geest H.C."/>
            <person name="Bonants P.J.M."/>
            <person name="Smith D.S."/>
            <person name="Levesque C.A."/>
            <person name="van der Lee T.A.J."/>
        </authorList>
    </citation>
    <scope>NUCLEOTIDE SEQUENCE [LARGE SCALE GENOMIC DNA]</scope>
    <source>
        <strain evidence="17 18">JEL517</strain>
    </source>
</reference>
<dbReference type="STRING" id="1806994.A0A507BLC5"/>
<dbReference type="GO" id="GO:0000287">
    <property type="term" value="F:magnesium ion binding"/>
    <property type="evidence" value="ECO:0007669"/>
    <property type="project" value="InterPro"/>
</dbReference>
<evidence type="ECO:0000256" key="14">
    <source>
        <dbReference type="RuleBase" id="RU000504"/>
    </source>
</evidence>
<comment type="cofactor">
    <cofactor evidence="1">
        <name>K(+)</name>
        <dbReference type="ChEBI" id="CHEBI:29103"/>
    </cofactor>
</comment>
<dbReference type="InterPro" id="IPR015795">
    <property type="entry name" value="Pyrv_Knase_C"/>
</dbReference>
<evidence type="ECO:0000259" key="16">
    <source>
        <dbReference type="Pfam" id="PF02887"/>
    </source>
</evidence>
<dbReference type="InterPro" id="IPR001697">
    <property type="entry name" value="Pyr_Knase"/>
</dbReference>
<dbReference type="GeneID" id="42007142"/>
<dbReference type="GO" id="GO:0030955">
    <property type="term" value="F:potassium ion binding"/>
    <property type="evidence" value="ECO:0007669"/>
    <property type="project" value="InterPro"/>
</dbReference>
<name>A0A507BLC5_9FUNG</name>
<comment type="caution">
    <text evidence="17">The sequence shown here is derived from an EMBL/GenBank/DDBJ whole genome shotgun (WGS) entry which is preliminary data.</text>
</comment>
<feature type="domain" description="Pyruvate kinase C-terminal" evidence="16">
    <location>
        <begin position="409"/>
        <end position="522"/>
    </location>
</feature>
<evidence type="ECO:0000256" key="6">
    <source>
        <dbReference type="ARBA" id="ARBA00022723"/>
    </source>
</evidence>
<dbReference type="GO" id="GO:0004743">
    <property type="term" value="F:pyruvate kinase activity"/>
    <property type="evidence" value="ECO:0007669"/>
    <property type="project" value="UniProtKB-EC"/>
</dbReference>
<dbReference type="InterPro" id="IPR036918">
    <property type="entry name" value="Pyrv_Knase_C_sf"/>
</dbReference>
<evidence type="ECO:0000256" key="1">
    <source>
        <dbReference type="ARBA" id="ARBA00001958"/>
    </source>
</evidence>
<evidence type="ECO:0000256" key="3">
    <source>
        <dbReference type="ARBA" id="ARBA00008663"/>
    </source>
</evidence>
<evidence type="ECO:0000256" key="5">
    <source>
        <dbReference type="ARBA" id="ARBA00022679"/>
    </source>
</evidence>
<dbReference type="InterPro" id="IPR015813">
    <property type="entry name" value="Pyrv/PenolPyrv_kinase-like_dom"/>
</dbReference>
<dbReference type="Gene3D" id="2.40.33.10">
    <property type="entry name" value="PK beta-barrel domain-like"/>
    <property type="match status" value="1"/>
</dbReference>
<sequence length="529" mass="57531">MCPAPAFGGSSFDETDHLDSPLNAKVITIPPPVKSASRPRQHPLYLTQTHEIMRTKVVATIGPASSSKKMLAEMIEAGMNVARLNLSHCTHEFAQEAITNIRSILTETNSTAEVGIWVDINGPKVRTGSLKDEKPVFLKGGDSFFFINDVNEVGDNTKISTTYTKELVSVGDKMYIDDGLLSFTVVERLPNSIRTIVDNSGWLGENKGINFPSYIIEELPAVSPKDEEDILFAIKLGVDFLSVSCIRNVSDVEEVRILLGNSKVKLLSKIENQRGMENYEAILRLSDGIVIDRGYLGAEVDVEIVTTAQKRMVTLANTAGKPILVANQMLESMRSHPRPSRAEAADVANAVMDGVDGLVLSAETAVGLYVVETINIMRRICLNAERSTNYLEFQARLIRNIPKPIPVSESIASSAVTCARQVNAAVLVSVTELGGTARLTAKYRPLVPVIGAVLHSQQQTARQLALNFGIIPYTHTGDEDSIVTETLRFATELGICKAGDVAIVTAGQQIGFMEGTTTRMQILSIPSFE</sequence>
<evidence type="ECO:0000256" key="8">
    <source>
        <dbReference type="ARBA" id="ARBA00022777"/>
    </source>
</evidence>
<dbReference type="SUPFAM" id="SSF51621">
    <property type="entry name" value="Phosphoenolpyruvate/pyruvate domain"/>
    <property type="match status" value="1"/>
</dbReference>
<proteinExistence type="inferred from homology"/>
<evidence type="ECO:0000256" key="9">
    <source>
        <dbReference type="ARBA" id="ARBA00022840"/>
    </source>
</evidence>
<dbReference type="Gene3D" id="3.40.1380.20">
    <property type="entry name" value="Pyruvate kinase, C-terminal domain"/>
    <property type="match status" value="1"/>
</dbReference>
<dbReference type="InterPro" id="IPR040442">
    <property type="entry name" value="Pyrv_kinase-like_dom_sf"/>
</dbReference>
<keyword evidence="5 14" id="KW-0808">Transferase</keyword>
<comment type="catalytic activity">
    <reaction evidence="13 14">
        <text>pyruvate + ATP = phosphoenolpyruvate + ADP + H(+)</text>
        <dbReference type="Rhea" id="RHEA:18157"/>
        <dbReference type="ChEBI" id="CHEBI:15361"/>
        <dbReference type="ChEBI" id="CHEBI:15378"/>
        <dbReference type="ChEBI" id="CHEBI:30616"/>
        <dbReference type="ChEBI" id="CHEBI:58702"/>
        <dbReference type="ChEBI" id="CHEBI:456216"/>
        <dbReference type="EC" id="2.7.1.40"/>
    </reaction>
</comment>
<evidence type="ECO:0000256" key="4">
    <source>
        <dbReference type="ARBA" id="ARBA00012142"/>
    </source>
</evidence>
<dbReference type="FunFam" id="2.40.33.10:FF:000001">
    <property type="entry name" value="Pyruvate kinase"/>
    <property type="match status" value="1"/>
</dbReference>
<evidence type="ECO:0000313" key="18">
    <source>
        <dbReference type="Proteomes" id="UP000319731"/>
    </source>
</evidence>
<evidence type="ECO:0000256" key="2">
    <source>
        <dbReference type="ARBA" id="ARBA00004997"/>
    </source>
</evidence>
<dbReference type="GO" id="GO:0016301">
    <property type="term" value="F:kinase activity"/>
    <property type="evidence" value="ECO:0007669"/>
    <property type="project" value="UniProtKB-KW"/>
</dbReference>
<keyword evidence="18" id="KW-1185">Reference proteome</keyword>
<evidence type="ECO:0000256" key="12">
    <source>
        <dbReference type="ARBA" id="ARBA00023317"/>
    </source>
</evidence>
<protein>
    <recommendedName>
        <fullName evidence="4 14">Pyruvate kinase</fullName>
        <ecNumber evidence="4 14">2.7.1.40</ecNumber>
    </recommendedName>
</protein>
<dbReference type="UniPathway" id="UPA00109">
    <property type="reaction ID" value="UER00188"/>
</dbReference>
<gene>
    <name evidence="17" type="ORF">SmJEL517_g05919</name>
</gene>
<comment type="pathway">
    <text evidence="2 14">Carbohydrate degradation; glycolysis; pyruvate from D-glyceraldehyde 3-phosphate: step 5/5.</text>
</comment>
<evidence type="ECO:0000256" key="13">
    <source>
        <dbReference type="ARBA" id="ARBA00048152"/>
    </source>
</evidence>
<keyword evidence="7" id="KW-0547">Nucleotide-binding</keyword>
<accession>A0A507BLC5</accession>
<comment type="similarity">
    <text evidence="3 14">Belongs to the pyruvate kinase family.</text>
</comment>
<dbReference type="Pfam" id="PF02887">
    <property type="entry name" value="PK_C"/>
    <property type="match status" value="1"/>
</dbReference>
<keyword evidence="12 17" id="KW-0670">Pyruvate</keyword>
<evidence type="ECO:0000256" key="10">
    <source>
        <dbReference type="ARBA" id="ARBA00022842"/>
    </source>
</evidence>
<dbReference type="SUPFAM" id="SSF50800">
    <property type="entry name" value="PK beta-barrel domain-like"/>
    <property type="match status" value="1"/>
</dbReference>
<dbReference type="OrthoDB" id="108365at2759"/>
<dbReference type="RefSeq" id="XP_031022179.1">
    <property type="nucleotide sequence ID" value="XM_031171845.1"/>
</dbReference>
<dbReference type="Pfam" id="PF00224">
    <property type="entry name" value="PK"/>
    <property type="match status" value="1"/>
</dbReference>
<dbReference type="NCBIfam" id="TIGR01064">
    <property type="entry name" value="pyruv_kin"/>
    <property type="match status" value="1"/>
</dbReference>
<keyword evidence="9" id="KW-0067">ATP-binding</keyword>
<dbReference type="Gene3D" id="3.20.20.60">
    <property type="entry name" value="Phosphoenolpyruvate-binding domains"/>
    <property type="match status" value="1"/>
</dbReference>
<dbReference type="PRINTS" id="PR01050">
    <property type="entry name" value="PYRUVTKNASE"/>
</dbReference>
<dbReference type="GO" id="GO:0005524">
    <property type="term" value="F:ATP binding"/>
    <property type="evidence" value="ECO:0007669"/>
    <property type="project" value="UniProtKB-KW"/>
</dbReference>
<keyword evidence="8 14" id="KW-0418">Kinase</keyword>
<dbReference type="Proteomes" id="UP000319731">
    <property type="component" value="Unassembled WGS sequence"/>
</dbReference>
<organism evidence="17 18">
    <name type="scientific">Synchytrium microbalum</name>
    <dbReference type="NCBI Taxonomy" id="1806994"/>
    <lineage>
        <taxon>Eukaryota</taxon>
        <taxon>Fungi</taxon>
        <taxon>Fungi incertae sedis</taxon>
        <taxon>Chytridiomycota</taxon>
        <taxon>Chytridiomycota incertae sedis</taxon>
        <taxon>Chytridiomycetes</taxon>
        <taxon>Synchytriales</taxon>
        <taxon>Synchytriaceae</taxon>
        <taxon>Synchytrium</taxon>
    </lineage>
</organism>